<dbReference type="InterPro" id="IPR001387">
    <property type="entry name" value="Cro/C1-type_HTH"/>
</dbReference>
<dbReference type="InterPro" id="IPR010982">
    <property type="entry name" value="Lambda_DNA-bd_dom_sf"/>
</dbReference>
<comment type="caution">
    <text evidence="2">The sequence shown here is derived from an EMBL/GenBank/DDBJ whole genome shotgun (WGS) entry which is preliminary data.</text>
</comment>
<dbReference type="GO" id="GO:0001046">
    <property type="term" value="F:core promoter sequence-specific DNA binding"/>
    <property type="evidence" value="ECO:0007669"/>
    <property type="project" value="TreeGrafter"/>
</dbReference>
<dbReference type="HOGENOM" id="CLU_125852_2_0_7"/>
<name>W4LBV7_ENTF1</name>
<feature type="domain" description="HTH cro/C1-type" evidence="1">
    <location>
        <begin position="63"/>
        <end position="116"/>
    </location>
</feature>
<dbReference type="PANTHER" id="PTHR40455">
    <property type="entry name" value="ANTITOXIN HIGA"/>
    <property type="match status" value="1"/>
</dbReference>
<dbReference type="SMART" id="SM00530">
    <property type="entry name" value="HTH_XRE"/>
    <property type="match status" value="1"/>
</dbReference>
<evidence type="ECO:0000313" key="2">
    <source>
        <dbReference type="EMBL" id="ETW95215.1"/>
    </source>
</evidence>
<dbReference type="EMBL" id="AZHW01000943">
    <property type="protein sequence ID" value="ETW95215.1"/>
    <property type="molecule type" value="Genomic_DNA"/>
</dbReference>
<protein>
    <recommendedName>
        <fullName evidence="1">HTH cro/C1-type domain-containing protein</fullName>
    </recommendedName>
</protein>
<proteinExistence type="predicted"/>
<keyword evidence="3" id="KW-1185">Reference proteome</keyword>
<dbReference type="AlphaFoldDB" id="W4LBV7"/>
<dbReference type="PATRIC" id="fig|1429438.4.peg.5994"/>
<dbReference type="SUPFAM" id="SSF47413">
    <property type="entry name" value="lambda repressor-like DNA-binding domains"/>
    <property type="match status" value="1"/>
</dbReference>
<dbReference type="PROSITE" id="PS50943">
    <property type="entry name" value="HTH_CROC1"/>
    <property type="match status" value="1"/>
</dbReference>
<dbReference type="Pfam" id="PF01381">
    <property type="entry name" value="HTH_3"/>
    <property type="match status" value="1"/>
</dbReference>
<dbReference type="Proteomes" id="UP000019141">
    <property type="component" value="Unassembled WGS sequence"/>
</dbReference>
<evidence type="ECO:0000259" key="1">
    <source>
        <dbReference type="PROSITE" id="PS50943"/>
    </source>
</evidence>
<dbReference type="PANTHER" id="PTHR40455:SF1">
    <property type="entry name" value="ANTITOXIN HIGA"/>
    <property type="match status" value="1"/>
</dbReference>
<sequence>MEIKPIKTEVNYDDALKEIERLMEIGVEPNTPAGDRLDVLVTLVEAYEAKHYPIGMPDPVEAIKIRMDELELTRKELEPLIGSRGRVSEVLNRKRLLTLSMIRKLHEALHIPLEVLAQPYHLQEPLQKSRVES</sequence>
<gene>
    <name evidence="2" type="ORF">ETSY1_31565</name>
</gene>
<evidence type="ECO:0000313" key="3">
    <source>
        <dbReference type="Proteomes" id="UP000019141"/>
    </source>
</evidence>
<reference evidence="2 3" key="1">
    <citation type="journal article" date="2014" name="Nature">
        <title>An environmental bacterial taxon with a large and distinct metabolic repertoire.</title>
        <authorList>
            <person name="Wilson M.C."/>
            <person name="Mori T."/>
            <person name="Ruckert C."/>
            <person name="Uria A.R."/>
            <person name="Helf M.J."/>
            <person name="Takada K."/>
            <person name="Gernert C."/>
            <person name="Steffens U.A."/>
            <person name="Heycke N."/>
            <person name="Schmitt S."/>
            <person name="Rinke C."/>
            <person name="Helfrich E.J."/>
            <person name="Brachmann A.O."/>
            <person name="Gurgui C."/>
            <person name="Wakimoto T."/>
            <person name="Kracht M."/>
            <person name="Crusemann M."/>
            <person name="Hentschel U."/>
            <person name="Abe I."/>
            <person name="Matsunaga S."/>
            <person name="Kalinowski J."/>
            <person name="Takeyama H."/>
            <person name="Piel J."/>
        </authorList>
    </citation>
    <scope>NUCLEOTIDE SEQUENCE [LARGE SCALE GENOMIC DNA]</scope>
    <source>
        <strain evidence="3">TSY1</strain>
    </source>
</reference>
<accession>W4LBV7</accession>
<organism evidence="2 3">
    <name type="scientific">Entotheonella factor</name>
    <dbReference type="NCBI Taxonomy" id="1429438"/>
    <lineage>
        <taxon>Bacteria</taxon>
        <taxon>Pseudomonadati</taxon>
        <taxon>Nitrospinota/Tectimicrobiota group</taxon>
        <taxon>Candidatus Tectimicrobiota</taxon>
        <taxon>Candidatus Entotheonellia</taxon>
        <taxon>Candidatus Entotheonellales</taxon>
        <taxon>Candidatus Entotheonellaceae</taxon>
        <taxon>Candidatus Entotheonella</taxon>
    </lineage>
</organism>
<dbReference type="InterPro" id="IPR039060">
    <property type="entry name" value="Antitox_HigA"/>
</dbReference>
<dbReference type="GO" id="GO:0006355">
    <property type="term" value="P:regulation of DNA-templated transcription"/>
    <property type="evidence" value="ECO:0007669"/>
    <property type="project" value="InterPro"/>
</dbReference>
<dbReference type="Gene3D" id="1.10.260.40">
    <property type="entry name" value="lambda repressor-like DNA-binding domains"/>
    <property type="match status" value="1"/>
</dbReference>